<organism evidence="14 15">
    <name type="scientific">Lineolata rhizophorae</name>
    <dbReference type="NCBI Taxonomy" id="578093"/>
    <lineage>
        <taxon>Eukaryota</taxon>
        <taxon>Fungi</taxon>
        <taxon>Dikarya</taxon>
        <taxon>Ascomycota</taxon>
        <taxon>Pezizomycotina</taxon>
        <taxon>Dothideomycetes</taxon>
        <taxon>Dothideomycetes incertae sedis</taxon>
        <taxon>Lineolatales</taxon>
        <taxon>Lineolataceae</taxon>
        <taxon>Lineolata</taxon>
    </lineage>
</organism>
<dbReference type="InterPro" id="IPR027417">
    <property type="entry name" value="P-loop_NTPase"/>
</dbReference>
<dbReference type="Pfam" id="PF22916">
    <property type="entry name" value="UTP25_NTPase-like"/>
    <property type="match status" value="1"/>
</dbReference>
<evidence type="ECO:0000256" key="6">
    <source>
        <dbReference type="ARBA" id="ARBA00022517"/>
    </source>
</evidence>
<dbReference type="Gene3D" id="3.40.50.300">
    <property type="entry name" value="P-loop containing nucleotide triphosphate hydrolases"/>
    <property type="match status" value="1"/>
</dbReference>
<dbReference type="SUPFAM" id="SSF52540">
    <property type="entry name" value="P-loop containing nucleoside triphosphate hydrolases"/>
    <property type="match status" value="2"/>
</dbReference>
<dbReference type="GO" id="GO:0019843">
    <property type="term" value="F:rRNA binding"/>
    <property type="evidence" value="ECO:0007669"/>
    <property type="project" value="TreeGrafter"/>
</dbReference>
<evidence type="ECO:0000256" key="3">
    <source>
        <dbReference type="ARBA" id="ARBA00009223"/>
    </source>
</evidence>
<feature type="domain" description="UTP25 C-terminal" evidence="12">
    <location>
        <begin position="418"/>
        <end position="612"/>
    </location>
</feature>
<evidence type="ECO:0000256" key="11">
    <source>
        <dbReference type="SAM" id="MobiDB-lite"/>
    </source>
</evidence>
<dbReference type="GO" id="GO:0032040">
    <property type="term" value="C:small-subunit processome"/>
    <property type="evidence" value="ECO:0007669"/>
    <property type="project" value="TreeGrafter"/>
</dbReference>
<dbReference type="PANTHER" id="PTHR12933">
    <property type="entry name" value="ORF PROTEIN-RELATED"/>
    <property type="match status" value="1"/>
</dbReference>
<dbReference type="OrthoDB" id="10264378at2759"/>
<accession>A0A6A6PD68</accession>
<keyword evidence="15" id="KW-1185">Reference proteome</keyword>
<dbReference type="AlphaFoldDB" id="A0A6A6PD68"/>
<comment type="function">
    <text evidence="1 10">DEAD-box RNA helicase-like protein required for pre-18S rRNA processing, specifically at sites A0, A1, and A2.</text>
</comment>
<keyword evidence="6 10" id="KW-0690">Ribosome biogenesis</keyword>
<dbReference type="Pfam" id="PF06862">
    <property type="entry name" value="Utp25_C"/>
    <property type="match status" value="1"/>
</dbReference>
<dbReference type="InterPro" id="IPR010678">
    <property type="entry name" value="UTP25"/>
</dbReference>
<feature type="domain" description="UTP25 NTP hydrolase-like" evidence="13">
    <location>
        <begin position="144"/>
        <end position="402"/>
    </location>
</feature>
<keyword evidence="8 10" id="KW-0539">Nucleus</keyword>
<dbReference type="InterPro" id="IPR053939">
    <property type="entry name" value="UTP25_C"/>
</dbReference>
<evidence type="ECO:0000256" key="5">
    <source>
        <dbReference type="ARBA" id="ARBA00015422"/>
    </source>
</evidence>
<gene>
    <name evidence="14" type="ORF">BDY21DRAFT_368603</name>
</gene>
<dbReference type="Proteomes" id="UP000799766">
    <property type="component" value="Unassembled WGS sequence"/>
</dbReference>
<feature type="region of interest" description="Disordered" evidence="11">
    <location>
        <begin position="1"/>
        <end position="58"/>
    </location>
</feature>
<evidence type="ECO:0000256" key="1">
    <source>
        <dbReference type="ARBA" id="ARBA00002883"/>
    </source>
</evidence>
<comment type="similarity">
    <text evidence="3 10">Belongs to the UTP25 family.</text>
</comment>
<comment type="subunit">
    <text evidence="4 10">Component of the ribosomal small subunit (SSU) processome composed of at least 40 protein subunits and snoRNA U3.</text>
</comment>
<dbReference type="GO" id="GO:0000462">
    <property type="term" value="P:maturation of SSU-rRNA from tricistronic rRNA transcript (SSU-rRNA, 5.8S rRNA, LSU-rRNA)"/>
    <property type="evidence" value="ECO:0007669"/>
    <property type="project" value="TreeGrafter"/>
</dbReference>
<keyword evidence="9 10" id="KW-0687">Ribonucleoprotein</keyword>
<name>A0A6A6PD68_9PEZI</name>
<evidence type="ECO:0000256" key="10">
    <source>
        <dbReference type="RuleBase" id="RU365070"/>
    </source>
</evidence>
<evidence type="ECO:0000256" key="4">
    <source>
        <dbReference type="ARBA" id="ARBA00011192"/>
    </source>
</evidence>
<comment type="subcellular location">
    <subcellularLocation>
        <location evidence="2 10">Nucleus</location>
        <location evidence="2 10">Nucleolus</location>
    </subcellularLocation>
</comment>
<proteinExistence type="inferred from homology"/>
<evidence type="ECO:0000256" key="8">
    <source>
        <dbReference type="ARBA" id="ARBA00023242"/>
    </source>
</evidence>
<evidence type="ECO:0000259" key="12">
    <source>
        <dbReference type="Pfam" id="PF06862"/>
    </source>
</evidence>
<evidence type="ECO:0000256" key="7">
    <source>
        <dbReference type="ARBA" id="ARBA00022552"/>
    </source>
</evidence>
<dbReference type="GO" id="GO:0034511">
    <property type="term" value="F:U3 snoRNA binding"/>
    <property type="evidence" value="ECO:0007669"/>
    <property type="project" value="InterPro"/>
</dbReference>
<keyword evidence="7 10" id="KW-0698">rRNA processing</keyword>
<reference evidence="14" key="1">
    <citation type="journal article" date="2020" name="Stud. Mycol.">
        <title>101 Dothideomycetes genomes: a test case for predicting lifestyles and emergence of pathogens.</title>
        <authorList>
            <person name="Haridas S."/>
            <person name="Albert R."/>
            <person name="Binder M."/>
            <person name="Bloem J."/>
            <person name="Labutti K."/>
            <person name="Salamov A."/>
            <person name="Andreopoulos B."/>
            <person name="Baker S."/>
            <person name="Barry K."/>
            <person name="Bills G."/>
            <person name="Bluhm B."/>
            <person name="Cannon C."/>
            <person name="Castanera R."/>
            <person name="Culley D."/>
            <person name="Daum C."/>
            <person name="Ezra D."/>
            <person name="Gonzalez J."/>
            <person name="Henrissat B."/>
            <person name="Kuo A."/>
            <person name="Liang C."/>
            <person name="Lipzen A."/>
            <person name="Lutzoni F."/>
            <person name="Magnuson J."/>
            <person name="Mondo S."/>
            <person name="Nolan M."/>
            <person name="Ohm R."/>
            <person name="Pangilinan J."/>
            <person name="Park H.-J."/>
            <person name="Ramirez L."/>
            <person name="Alfaro M."/>
            <person name="Sun H."/>
            <person name="Tritt A."/>
            <person name="Yoshinaga Y."/>
            <person name="Zwiers L.-H."/>
            <person name="Turgeon B."/>
            <person name="Goodwin S."/>
            <person name="Spatafora J."/>
            <person name="Crous P."/>
            <person name="Grigoriev I."/>
        </authorList>
    </citation>
    <scope>NUCLEOTIDE SEQUENCE</scope>
    <source>
        <strain evidence="14">ATCC 16933</strain>
    </source>
</reference>
<evidence type="ECO:0000313" key="15">
    <source>
        <dbReference type="Proteomes" id="UP000799766"/>
    </source>
</evidence>
<evidence type="ECO:0000259" key="13">
    <source>
        <dbReference type="Pfam" id="PF22916"/>
    </source>
</evidence>
<evidence type="ECO:0000256" key="9">
    <source>
        <dbReference type="ARBA" id="ARBA00023274"/>
    </source>
</evidence>
<dbReference type="EMBL" id="MU001671">
    <property type="protein sequence ID" value="KAF2461353.1"/>
    <property type="molecule type" value="Genomic_DNA"/>
</dbReference>
<evidence type="ECO:0000256" key="2">
    <source>
        <dbReference type="ARBA" id="ARBA00004604"/>
    </source>
</evidence>
<dbReference type="InterPro" id="IPR053940">
    <property type="entry name" value="UTP25_NTPase-like"/>
</dbReference>
<protein>
    <recommendedName>
        <fullName evidence="5 10">U3 small nucleolar RNA-associated protein 25</fullName>
        <shortName evidence="10">U3 snoRNA-associated protein 25</shortName>
    </recommendedName>
</protein>
<sequence length="613" mass="69518">MINQFQIEEIQSRPEADRLEDEQLAEGVEEDADGLSDADSEDENEDAPDPFQTHFVNPDESEISIKLRATSSDQWSTEKVQIPALGKCTFSQPAVDARKKAPSGKKLSSAKNLVLKKKLREPALRELPEFDQLNGELASYIFGYYDVLFGGRTVRNAQNLRQLYCLHALNHIFKTRDRVIKNNARAARAQESDEDIELRDQGFTRPKVLILLETRQACSRVIDTLISLSEPEQQENKKRFQDLFVDKEHKFSPDRPEDFRELFEGNSDNHFRLGLKFTRKTIKFFSKFYNSDIILASPLGLWLAIEAKGPKKLEYDFLSSIELVIIDQADAMLMQRWEHVTNILSYLNRQPREAHGCDFSRVRSWYLDGNAANLRQTLVFSAYLTPELNALATTQMRNIAGRAKIQTVYDGSILSLGGIRVKQTFSRFDSPSPAADPDARFNFFTSTMIPWIARHPRLRAEGGAGILVFVPSPLDFSRLRNYFASSAITQHVSFGCVTETNISEPEGQRARSHFANGRHAVLLYAGRAHHFWRPNIKGVKHVILYGIPENPEFYREVVGGFLGLAMREGRIGKEDGSVRTLFSKWEALSLERVVGSERVGGMVSGKGDVFDFV</sequence>
<dbReference type="PANTHER" id="PTHR12933:SF0">
    <property type="entry name" value="U3 SMALL NUCLEOLAR RNA-ASSOCIATED PROTEIN 25 HOMOLOG"/>
    <property type="match status" value="1"/>
</dbReference>
<dbReference type="FunFam" id="3.40.50.300:FF:002356">
    <property type="entry name" value="U3 small nucleolar RNA-associated protein 25"/>
    <property type="match status" value="1"/>
</dbReference>
<feature type="compositionally biased region" description="Acidic residues" evidence="11">
    <location>
        <begin position="18"/>
        <end position="48"/>
    </location>
</feature>
<evidence type="ECO:0000313" key="14">
    <source>
        <dbReference type="EMBL" id="KAF2461353.1"/>
    </source>
</evidence>